<dbReference type="GO" id="GO:0006351">
    <property type="term" value="P:DNA-templated transcription"/>
    <property type="evidence" value="ECO:0007669"/>
    <property type="project" value="InterPro"/>
</dbReference>
<dbReference type="OrthoDB" id="4064873at2759"/>
<keyword evidence="4" id="KW-0539">Nucleus</keyword>
<name>A0A9P5H5X1_9HYPO</name>
<accession>A0A9P5H5X1</accession>
<dbReference type="InterPro" id="IPR036864">
    <property type="entry name" value="Zn2-C6_fun-type_DNA-bd_sf"/>
</dbReference>
<dbReference type="SMART" id="SM00066">
    <property type="entry name" value="GAL4"/>
    <property type="match status" value="1"/>
</dbReference>
<dbReference type="PROSITE" id="PS00463">
    <property type="entry name" value="ZN2_CY6_FUNGAL_1"/>
    <property type="match status" value="1"/>
</dbReference>
<keyword evidence="2" id="KW-0805">Transcription regulation</keyword>
<evidence type="ECO:0000256" key="4">
    <source>
        <dbReference type="ARBA" id="ARBA00023242"/>
    </source>
</evidence>
<dbReference type="InterPro" id="IPR007219">
    <property type="entry name" value="XnlR_reg_dom"/>
</dbReference>
<evidence type="ECO:0000256" key="2">
    <source>
        <dbReference type="ARBA" id="ARBA00023015"/>
    </source>
</evidence>
<organism evidence="6 7">
    <name type="scientific">Cylindrodendrum hubeiense</name>
    <dbReference type="NCBI Taxonomy" id="595255"/>
    <lineage>
        <taxon>Eukaryota</taxon>
        <taxon>Fungi</taxon>
        <taxon>Dikarya</taxon>
        <taxon>Ascomycota</taxon>
        <taxon>Pezizomycotina</taxon>
        <taxon>Sordariomycetes</taxon>
        <taxon>Hypocreomycetidae</taxon>
        <taxon>Hypocreales</taxon>
        <taxon>Nectriaceae</taxon>
        <taxon>Cylindrodendrum</taxon>
    </lineage>
</organism>
<protein>
    <recommendedName>
        <fullName evidence="5">Zn(2)-C6 fungal-type domain-containing protein</fullName>
    </recommendedName>
</protein>
<dbReference type="Pfam" id="PF00172">
    <property type="entry name" value="Zn_clus"/>
    <property type="match status" value="1"/>
</dbReference>
<evidence type="ECO:0000313" key="7">
    <source>
        <dbReference type="Proteomes" id="UP000722485"/>
    </source>
</evidence>
<dbReference type="CDD" id="cd00067">
    <property type="entry name" value="GAL4"/>
    <property type="match status" value="1"/>
</dbReference>
<dbReference type="PROSITE" id="PS50048">
    <property type="entry name" value="ZN2_CY6_FUNGAL_2"/>
    <property type="match status" value="1"/>
</dbReference>
<dbReference type="InterPro" id="IPR001138">
    <property type="entry name" value="Zn2Cys6_DnaBD"/>
</dbReference>
<sequence>MTRPKVPEDKRQRIAQACDTCKRRKQKCNGLQPCNPCTKRNAHCTYSATEPPGTDNLSPFRPPFKRRHVETAAELGSHHDLLANLASGGQDDDMESQMLDDFGSGSHQITPFGQDEETHVYGQPRLLQDPTGRLLEGVAGPSQFTMDPDRHKFTEPTLTVPETARNIHMLPEKKAADVLVQYFFTNTHGLMDILDRREFKQSLNLCYSSPLTVESSDLCLVYLVLAIGLAMASPIPGSPEHDIVIHLRSQPVDQAEVFFRSAKGLGDPVSGFEDGNFWSIQALCLMSVYMLAVSKRNAAYAYLGQHKVSNNGLCH</sequence>
<proteinExistence type="predicted"/>
<keyword evidence="3" id="KW-0804">Transcription</keyword>
<dbReference type="Proteomes" id="UP000722485">
    <property type="component" value="Unassembled WGS sequence"/>
</dbReference>
<evidence type="ECO:0000313" key="6">
    <source>
        <dbReference type="EMBL" id="KAF7543054.1"/>
    </source>
</evidence>
<dbReference type="GO" id="GO:0005634">
    <property type="term" value="C:nucleus"/>
    <property type="evidence" value="ECO:0007669"/>
    <property type="project" value="TreeGrafter"/>
</dbReference>
<dbReference type="GO" id="GO:0000978">
    <property type="term" value="F:RNA polymerase II cis-regulatory region sequence-specific DNA binding"/>
    <property type="evidence" value="ECO:0007669"/>
    <property type="project" value="TreeGrafter"/>
</dbReference>
<dbReference type="AlphaFoldDB" id="A0A9P5H5X1"/>
<dbReference type="Pfam" id="PF04082">
    <property type="entry name" value="Fungal_trans"/>
    <property type="match status" value="1"/>
</dbReference>
<dbReference type="SUPFAM" id="SSF57701">
    <property type="entry name" value="Zn2/Cys6 DNA-binding domain"/>
    <property type="match status" value="1"/>
</dbReference>
<reference evidence="6" key="1">
    <citation type="submission" date="2020-03" db="EMBL/GenBank/DDBJ databases">
        <title>Draft Genome Sequence of Cylindrodendrum hubeiense.</title>
        <authorList>
            <person name="Buettner E."/>
            <person name="Kellner H."/>
        </authorList>
    </citation>
    <scope>NUCLEOTIDE SEQUENCE</scope>
    <source>
        <strain evidence="6">IHI 201604</strain>
    </source>
</reference>
<keyword evidence="7" id="KW-1185">Reference proteome</keyword>
<dbReference type="Gene3D" id="4.10.240.10">
    <property type="entry name" value="Zn(2)-C6 fungal-type DNA-binding domain"/>
    <property type="match status" value="1"/>
</dbReference>
<evidence type="ECO:0000259" key="5">
    <source>
        <dbReference type="PROSITE" id="PS50048"/>
    </source>
</evidence>
<dbReference type="CDD" id="cd12148">
    <property type="entry name" value="fungal_TF_MHR"/>
    <property type="match status" value="1"/>
</dbReference>
<gene>
    <name evidence="6" type="ORF">G7Z17_g11055</name>
</gene>
<keyword evidence="1" id="KW-0479">Metal-binding</keyword>
<dbReference type="GO" id="GO:0000435">
    <property type="term" value="P:positive regulation of transcription from RNA polymerase II promoter by galactose"/>
    <property type="evidence" value="ECO:0007669"/>
    <property type="project" value="TreeGrafter"/>
</dbReference>
<dbReference type="GO" id="GO:0008270">
    <property type="term" value="F:zinc ion binding"/>
    <property type="evidence" value="ECO:0007669"/>
    <property type="project" value="InterPro"/>
</dbReference>
<dbReference type="GO" id="GO:0000981">
    <property type="term" value="F:DNA-binding transcription factor activity, RNA polymerase II-specific"/>
    <property type="evidence" value="ECO:0007669"/>
    <property type="project" value="InterPro"/>
</dbReference>
<dbReference type="EMBL" id="JAANBB010000394">
    <property type="protein sequence ID" value="KAF7543054.1"/>
    <property type="molecule type" value="Genomic_DNA"/>
</dbReference>
<dbReference type="PANTHER" id="PTHR47424">
    <property type="entry name" value="REGULATORY PROTEIN GAL4"/>
    <property type="match status" value="1"/>
</dbReference>
<dbReference type="InterPro" id="IPR051127">
    <property type="entry name" value="Fungal_SecMet_Regulators"/>
</dbReference>
<comment type="caution">
    <text evidence="6">The sequence shown here is derived from an EMBL/GenBank/DDBJ whole genome shotgun (WGS) entry which is preliminary data.</text>
</comment>
<dbReference type="PANTHER" id="PTHR47424:SF9">
    <property type="entry name" value="TAH-2"/>
    <property type="match status" value="1"/>
</dbReference>
<feature type="domain" description="Zn(2)-C6 fungal-type" evidence="5">
    <location>
        <begin position="17"/>
        <end position="46"/>
    </location>
</feature>
<evidence type="ECO:0000256" key="1">
    <source>
        <dbReference type="ARBA" id="ARBA00022723"/>
    </source>
</evidence>
<evidence type="ECO:0000256" key="3">
    <source>
        <dbReference type="ARBA" id="ARBA00023163"/>
    </source>
</evidence>